<dbReference type="GO" id="GO:0003941">
    <property type="term" value="F:L-serine ammonia-lyase activity"/>
    <property type="evidence" value="ECO:0000318"/>
    <property type="project" value="GO_Central"/>
</dbReference>
<evidence type="ECO:0000313" key="9">
    <source>
        <dbReference type="Proteomes" id="UP000007110"/>
    </source>
</evidence>
<keyword evidence="2" id="KW-0663">Pyridoxal phosphate</keyword>
<dbReference type="OMA" id="FAWTRLK"/>
<dbReference type="Pfam" id="PF00291">
    <property type="entry name" value="PALP"/>
    <property type="match status" value="1"/>
</dbReference>
<keyword evidence="9" id="KW-1185">Reference proteome</keyword>
<feature type="compositionally biased region" description="Basic residues" evidence="6">
    <location>
        <begin position="70"/>
        <end position="80"/>
    </location>
</feature>
<dbReference type="InterPro" id="IPR001926">
    <property type="entry name" value="TrpB-like_PALP"/>
</dbReference>
<dbReference type="SUPFAM" id="SSF53686">
    <property type="entry name" value="Tryptophan synthase beta subunit-like PLP-dependent enzymes"/>
    <property type="match status" value="1"/>
</dbReference>
<dbReference type="Pfam" id="PF15299">
    <property type="entry name" value="ALS2CR8"/>
    <property type="match status" value="1"/>
</dbReference>
<sequence>MTGIIRETRRLETWTSLSEDGLVGWVPSTEAAESIRESYEFETGMKYVTEWKTGPWRSTDGNDDTDLVAVKKKSKGSKSKAKVEESGDDQTENHMEGQTEGETANPDQVLVVPYRVRFSDTIWKDAMIPNDGVPFFSVSRFMCSCVYGKDRHSREKQRNRRVMREQKRFLEEGTPLPKRRNRVGTRKVCCPAMLAMKKVVRLPDFKADALTPKKCREVRELVRTKLLEGEDVKKEIRVYIKLPKDDEHAKHELVEEPKKKRKKMFRYNQNCPKATLDDIEKAYKVVQDSALCVRTPMMHHAQDCLGLDVGCDLSLKLENMQKTGSFKVRGLANQLAHIPQYMAKRQLELVTMSAGNYGKAFSFALHELGYKARVLMPDTAPQNREDTMKGYGAEVERLPSIELQPTVDRYVSEEGMHYLHPFDDIHLICGHGSTGLEILEEVPDPDVILVCCGGGGLLAGISAAVKLSGKSHTRIYGVEPEQACLMYMSKQLGKVVQNPSVHSIASGLAPPYAGNNAYRHVAKYVDEILLLSEAEIIASVSRLYHAGLVVEPAGAAAFGALLFDKVPDVKGKKVVVVITGGNVSPQELCNIVQTTPCQDPSDDEVARNNLDLQKSVSVNNEVQHYEENVITGSVQHCEDIVATVSIQ</sequence>
<evidence type="ECO:0000259" key="7">
    <source>
        <dbReference type="Pfam" id="PF00291"/>
    </source>
</evidence>
<dbReference type="InterPro" id="IPR036052">
    <property type="entry name" value="TrpB-like_PALP_sf"/>
</dbReference>
<dbReference type="InterPro" id="IPR029309">
    <property type="entry name" value="CaRF"/>
</dbReference>
<dbReference type="GO" id="GO:0003700">
    <property type="term" value="F:DNA-binding transcription factor activity"/>
    <property type="evidence" value="ECO:0007669"/>
    <property type="project" value="InterPro"/>
</dbReference>
<evidence type="ECO:0000256" key="1">
    <source>
        <dbReference type="ARBA" id="ARBA00001933"/>
    </source>
</evidence>
<organism evidence="8 9">
    <name type="scientific">Strongylocentrotus purpuratus</name>
    <name type="common">Purple sea urchin</name>
    <dbReference type="NCBI Taxonomy" id="7668"/>
    <lineage>
        <taxon>Eukaryota</taxon>
        <taxon>Metazoa</taxon>
        <taxon>Echinodermata</taxon>
        <taxon>Eleutherozoa</taxon>
        <taxon>Echinozoa</taxon>
        <taxon>Echinoidea</taxon>
        <taxon>Euechinoidea</taxon>
        <taxon>Echinacea</taxon>
        <taxon>Camarodonta</taxon>
        <taxon>Echinidea</taxon>
        <taxon>Strongylocentrotidae</taxon>
        <taxon>Strongylocentrotus</taxon>
    </lineage>
</organism>
<dbReference type="Proteomes" id="UP000007110">
    <property type="component" value="Unassembled WGS sequence"/>
</dbReference>
<protein>
    <recommendedName>
        <fullName evidence="4">L-serine deaminase</fullName>
    </recommendedName>
    <alternativeName>
        <fullName evidence="5">L-threonine dehydratase</fullName>
    </alternativeName>
</protein>
<dbReference type="GO" id="GO:0006565">
    <property type="term" value="P:L-serine catabolic process"/>
    <property type="evidence" value="ECO:0000318"/>
    <property type="project" value="GO_Central"/>
</dbReference>
<dbReference type="KEGG" id="spu:764115"/>
<dbReference type="EnsemblMetazoa" id="XM_011667284">
    <property type="protein sequence ID" value="XP_011665586"/>
    <property type="gene ID" value="LOC764115"/>
</dbReference>
<evidence type="ECO:0000313" key="8">
    <source>
        <dbReference type="EnsemblMetazoa" id="XP_011665586"/>
    </source>
</evidence>
<feature type="region of interest" description="Disordered" evidence="6">
    <location>
        <begin position="53"/>
        <end position="106"/>
    </location>
</feature>
<dbReference type="RefSeq" id="XP_011665586.1">
    <property type="nucleotide sequence ID" value="XM_011667284.2"/>
</dbReference>
<reference evidence="9" key="1">
    <citation type="submission" date="2015-02" db="EMBL/GenBank/DDBJ databases">
        <title>Genome sequencing for Strongylocentrotus purpuratus.</title>
        <authorList>
            <person name="Murali S."/>
            <person name="Liu Y."/>
            <person name="Vee V."/>
            <person name="English A."/>
            <person name="Wang M."/>
            <person name="Skinner E."/>
            <person name="Han Y."/>
            <person name="Muzny D.M."/>
            <person name="Worley K.C."/>
            <person name="Gibbs R.A."/>
        </authorList>
    </citation>
    <scope>NUCLEOTIDE SEQUENCE</scope>
</reference>
<feature type="compositionally biased region" description="Basic and acidic residues" evidence="6">
    <location>
        <begin position="81"/>
        <end position="97"/>
    </location>
</feature>
<dbReference type="PANTHER" id="PTHR48078">
    <property type="entry name" value="THREONINE DEHYDRATASE, MITOCHONDRIAL-RELATED"/>
    <property type="match status" value="1"/>
</dbReference>
<dbReference type="InParanoid" id="A0A7M7HJQ5"/>
<dbReference type="InterPro" id="IPR050147">
    <property type="entry name" value="Ser/Thr_Dehydratase"/>
</dbReference>
<dbReference type="Gene3D" id="3.40.50.1100">
    <property type="match status" value="2"/>
</dbReference>
<dbReference type="OrthoDB" id="8905954at2759"/>
<evidence type="ECO:0000256" key="3">
    <source>
        <dbReference type="ARBA" id="ARBA00023239"/>
    </source>
</evidence>
<dbReference type="PANTHER" id="PTHR48078:SF14">
    <property type="entry name" value="L-SERINE AMMONIA-LYASE"/>
    <property type="match status" value="1"/>
</dbReference>
<keyword evidence="3" id="KW-0456">Lyase</keyword>
<accession>A0A7M7HJQ5</accession>
<evidence type="ECO:0000256" key="6">
    <source>
        <dbReference type="SAM" id="MobiDB-lite"/>
    </source>
</evidence>
<feature type="domain" description="Tryptophan synthase beta chain-like PALP" evidence="7">
    <location>
        <begin position="305"/>
        <end position="580"/>
    </location>
</feature>
<evidence type="ECO:0000256" key="2">
    <source>
        <dbReference type="ARBA" id="ARBA00022898"/>
    </source>
</evidence>
<name>A0A7M7HJQ5_STRPU</name>
<dbReference type="FunFam" id="3.40.50.1100:FF:000132">
    <property type="entry name" value="Predicted protein"/>
    <property type="match status" value="1"/>
</dbReference>
<proteinExistence type="predicted"/>
<comment type="cofactor">
    <cofactor evidence="1">
        <name>pyridoxal 5'-phosphate</name>
        <dbReference type="ChEBI" id="CHEBI:597326"/>
    </cofactor>
</comment>
<reference evidence="8" key="2">
    <citation type="submission" date="2021-01" db="UniProtKB">
        <authorList>
            <consortium name="EnsemblMetazoa"/>
        </authorList>
    </citation>
    <scope>IDENTIFICATION</scope>
</reference>
<evidence type="ECO:0000256" key="4">
    <source>
        <dbReference type="ARBA" id="ARBA00041766"/>
    </source>
</evidence>
<evidence type="ECO:0000256" key="5">
    <source>
        <dbReference type="ARBA" id="ARBA00042605"/>
    </source>
</evidence>
<dbReference type="GeneID" id="764115"/>
<dbReference type="AlphaFoldDB" id="A0A7M7HJQ5"/>